<dbReference type="PROSITE" id="PS50915">
    <property type="entry name" value="CRYSTALLIN_BETA_GAMMA"/>
    <property type="match status" value="1"/>
</dbReference>
<dbReference type="Pfam" id="PF00149">
    <property type="entry name" value="Metallophos"/>
    <property type="match status" value="1"/>
</dbReference>
<reference evidence="5" key="1">
    <citation type="journal article" date="2020" name="mSystems">
        <title>Genome- and Community-Level Interaction Insights into Carbon Utilization and Element Cycling Functions of Hydrothermarchaeota in Hydrothermal Sediment.</title>
        <authorList>
            <person name="Zhou Z."/>
            <person name="Liu Y."/>
            <person name="Xu W."/>
            <person name="Pan J."/>
            <person name="Luo Z.H."/>
            <person name="Li M."/>
        </authorList>
    </citation>
    <scope>NUCLEOTIDE SEQUENCE [LARGE SCALE GENOMIC DNA]</scope>
    <source>
        <strain evidence="5">SpSt-961</strain>
    </source>
</reference>
<protein>
    <submittedName>
        <fullName evidence="5">T9SS type A sorting domain-containing protein</fullName>
    </submittedName>
</protein>
<evidence type="ECO:0000313" key="5">
    <source>
        <dbReference type="EMBL" id="HGE78617.1"/>
    </source>
</evidence>
<dbReference type="Gene3D" id="3.60.21.10">
    <property type="match status" value="1"/>
</dbReference>
<dbReference type="SUPFAM" id="SSF56300">
    <property type="entry name" value="Metallo-dependent phosphatases"/>
    <property type="match status" value="2"/>
</dbReference>
<comment type="caution">
    <text evidence="5">The sequence shown here is derived from an EMBL/GenBank/DDBJ whole genome shotgun (WGS) entry which is preliminary data.</text>
</comment>
<gene>
    <name evidence="5" type="ORF">ENX68_06445</name>
</gene>
<feature type="transmembrane region" description="Helical" evidence="3">
    <location>
        <begin position="12"/>
        <end position="31"/>
    </location>
</feature>
<sequence>MNKTKFNKIKYRFIIIKLIVIIVCLSTQLYGEENTKATLSPNVIYGPYLGTGNNQFTIAIIADPHIGDGISDYGTPGWNDAPPNYDQGEAAIKLRNTVNWINNNKTLFNIKYVFIIGDLTESGEISELSKAYEILNTLEIPWIPLIGNHDVWPYIDANNKAPEEISDSYFNNIFAPQYERLSRTLLNFVKCPVPTWNWEVNPHHFSYFQNFAFDSPYGDWHFICLDFNSRDDATNGQGVNPGGALYAFNINDKVSSIRVRNSDSRGVILYENANPNEGKSQTFFNNVSSLEGSFIGNDRASSIRIIGNCTVRLHKDANYKGSIIRTSTNISDLNSSAYAFNDKTSSIKIENGQLAGHLEVYQHNDYGGRKEIFIASDRYLYGNYIGNDAISSFKIFGPCRVTFYKDAEFKGSSITYDIPSGQVYYSNRMPSGWNDEISSIKIENCDSRGAIFYSDAGIDTYNNNQLTLWSNDPDLSDNPTGWTFPKPTNWNDIISAVRVIGNCNVTLFVDANYKGYFEATGPGFFVLNDYNLNDEVSSIEIQNGYLGGRVELYEDENYGGRKEIFIYDDNNLDGNYLGNDEASSIKIYGGSNGCFCTLYTDAEYSGISMEFRDNDERFTENGAYAWWRDHIRNYPNKKADNILIFAHHPLYGESPPKEDSSRGFWCFTVNEYNNIAGLLDEYKNHIGGWFGGHLHDSPSWQGGKTWEIKYPWGGFSTVCSGYFTDANKNSTGWVRLVCLKYSDPTICRNLSSIGAQPDEEEMIQVNPIEKTVRLKINFPFQSDVLIKLYDSSGRRVYQRNHRVSSAEEIIIDTKGFSSGVYFLECKAEKYNLTKKLVLLK</sequence>
<dbReference type="SUPFAM" id="SSF49695">
    <property type="entry name" value="gamma-Crystallin-like"/>
    <property type="match status" value="2"/>
</dbReference>
<dbReference type="InterPro" id="IPR004843">
    <property type="entry name" value="Calcineurin-like_PHP"/>
</dbReference>
<evidence type="ECO:0000256" key="1">
    <source>
        <dbReference type="ARBA" id="ARBA00009646"/>
    </source>
</evidence>
<dbReference type="InterPro" id="IPR026444">
    <property type="entry name" value="Secre_tail"/>
</dbReference>
<dbReference type="AlphaFoldDB" id="A0A7V3RI33"/>
<evidence type="ECO:0000259" key="4">
    <source>
        <dbReference type="PROSITE" id="PS50915"/>
    </source>
</evidence>
<dbReference type="GO" id="GO:0016787">
    <property type="term" value="F:hydrolase activity"/>
    <property type="evidence" value="ECO:0007669"/>
    <property type="project" value="InterPro"/>
</dbReference>
<dbReference type="Gene3D" id="2.60.20.10">
    <property type="entry name" value="Crystallins"/>
    <property type="match status" value="4"/>
</dbReference>
<keyword evidence="2" id="KW-0677">Repeat</keyword>
<dbReference type="InterPro" id="IPR051918">
    <property type="entry name" value="STPP_CPPED1"/>
</dbReference>
<comment type="similarity">
    <text evidence="1">Belongs to the beta/gamma-crystallin family.</text>
</comment>
<dbReference type="PANTHER" id="PTHR43143">
    <property type="entry name" value="METALLOPHOSPHOESTERASE, CALCINEURIN SUPERFAMILY"/>
    <property type="match status" value="1"/>
</dbReference>
<dbReference type="InterPro" id="IPR029052">
    <property type="entry name" value="Metallo-depent_PP-like"/>
</dbReference>
<feature type="domain" description="Beta/gamma crystallin 'Greek key'" evidence="4">
    <location>
        <begin position="548"/>
        <end position="589"/>
    </location>
</feature>
<dbReference type="PANTHER" id="PTHR43143:SF1">
    <property type="entry name" value="SERINE_THREONINE-PROTEIN PHOSPHATASE CPPED1"/>
    <property type="match status" value="1"/>
</dbReference>
<dbReference type="NCBIfam" id="TIGR04183">
    <property type="entry name" value="Por_Secre_tail"/>
    <property type="match status" value="1"/>
</dbReference>
<proteinExistence type="inferred from homology"/>
<dbReference type="InterPro" id="IPR001064">
    <property type="entry name" value="Beta/gamma_crystallin"/>
</dbReference>
<dbReference type="EMBL" id="DTOZ01000157">
    <property type="protein sequence ID" value="HGE78617.1"/>
    <property type="molecule type" value="Genomic_DNA"/>
</dbReference>
<keyword evidence="3" id="KW-0472">Membrane</keyword>
<name>A0A7V3RI33_UNCW3</name>
<evidence type="ECO:0000256" key="2">
    <source>
        <dbReference type="ARBA" id="ARBA00022737"/>
    </source>
</evidence>
<organism evidence="5">
    <name type="scientific">candidate division WOR-3 bacterium</name>
    <dbReference type="NCBI Taxonomy" id="2052148"/>
    <lineage>
        <taxon>Bacteria</taxon>
        <taxon>Bacteria division WOR-3</taxon>
    </lineage>
</organism>
<dbReference type="InterPro" id="IPR011024">
    <property type="entry name" value="G_crystallin-like"/>
</dbReference>
<dbReference type="SMART" id="SM00247">
    <property type="entry name" value="XTALbg"/>
    <property type="match status" value="1"/>
</dbReference>
<dbReference type="Pfam" id="PF18962">
    <property type="entry name" value="Por_Secre_tail"/>
    <property type="match status" value="1"/>
</dbReference>
<keyword evidence="3" id="KW-0812">Transmembrane</keyword>
<keyword evidence="3" id="KW-1133">Transmembrane helix</keyword>
<accession>A0A7V3RI33</accession>
<evidence type="ECO:0000256" key="3">
    <source>
        <dbReference type="SAM" id="Phobius"/>
    </source>
</evidence>